<reference evidence="1 2" key="1">
    <citation type="submission" date="2020-08" db="EMBL/GenBank/DDBJ databases">
        <title>Genomic Encyclopedia of Type Strains, Phase IV (KMG-IV): sequencing the most valuable type-strain genomes for metagenomic binning, comparative biology and taxonomic classification.</title>
        <authorList>
            <person name="Goeker M."/>
        </authorList>
    </citation>
    <scope>NUCLEOTIDE SEQUENCE [LARGE SCALE GENOMIC DNA]</scope>
    <source>
        <strain evidence="1 2">DSM 105721</strain>
    </source>
</reference>
<dbReference type="GeneID" id="93100520"/>
<keyword evidence="2" id="KW-1185">Reference proteome</keyword>
<gene>
    <name evidence="1" type="ORF">GGR14_000060</name>
</gene>
<accession>A0A7W6HU02</accession>
<organism evidence="1 2">
    <name type="scientific">Butyricimonas faecihominis</name>
    <dbReference type="NCBI Taxonomy" id="1472416"/>
    <lineage>
        <taxon>Bacteria</taxon>
        <taxon>Pseudomonadati</taxon>
        <taxon>Bacteroidota</taxon>
        <taxon>Bacteroidia</taxon>
        <taxon>Bacteroidales</taxon>
        <taxon>Odoribacteraceae</taxon>
        <taxon>Butyricimonas</taxon>
    </lineage>
</organism>
<dbReference type="EMBL" id="JACIES010000001">
    <property type="protein sequence ID" value="MBB4024299.1"/>
    <property type="molecule type" value="Genomic_DNA"/>
</dbReference>
<dbReference type="Proteomes" id="UP000546007">
    <property type="component" value="Unassembled WGS sequence"/>
</dbReference>
<protein>
    <submittedName>
        <fullName evidence="1">Uncharacterized protein</fullName>
    </submittedName>
</protein>
<dbReference type="AlphaFoldDB" id="A0A7W6HU02"/>
<comment type="caution">
    <text evidence="1">The sequence shown here is derived from an EMBL/GenBank/DDBJ whole genome shotgun (WGS) entry which is preliminary data.</text>
</comment>
<proteinExistence type="predicted"/>
<evidence type="ECO:0000313" key="2">
    <source>
        <dbReference type="Proteomes" id="UP000546007"/>
    </source>
</evidence>
<name>A0A7W6HU02_9BACT</name>
<sequence length="71" mass="7707">MAAKRRKASVNAVVCRCGTAQMTNVIKAAITILFLSSWSLCIHLSARLNENRTAQGMVDIRTPHSPKCPPA</sequence>
<dbReference type="RefSeq" id="WP_183312846.1">
    <property type="nucleotide sequence ID" value="NZ_AP028155.1"/>
</dbReference>
<evidence type="ECO:0000313" key="1">
    <source>
        <dbReference type="EMBL" id="MBB4024299.1"/>
    </source>
</evidence>